<keyword evidence="2" id="KW-0540">Nuclease</keyword>
<evidence type="ECO:0000313" key="2">
    <source>
        <dbReference type="EMBL" id="RRA89819.1"/>
    </source>
</evidence>
<accession>A0A3P1AL40</accession>
<dbReference type="OrthoDB" id="436461at2"/>
<dbReference type="RefSeq" id="WP_124900521.1">
    <property type="nucleotide sequence ID" value="NZ_RQTJ01000052.1"/>
</dbReference>
<name>A0A3P1AL40_9FLAO</name>
<gene>
    <name evidence="2" type="ORF">EG242_14195</name>
</gene>
<keyword evidence="2" id="KW-0255">Endonuclease</keyword>
<dbReference type="InterPro" id="IPR018310">
    <property type="entry name" value="Put_endonuclease_Z1-dom"/>
</dbReference>
<keyword evidence="3" id="KW-1185">Reference proteome</keyword>
<dbReference type="Pfam" id="PF10593">
    <property type="entry name" value="Z1"/>
    <property type="match status" value="1"/>
</dbReference>
<organism evidence="2 3">
    <name type="scientific">Paenimyroides viscosum</name>
    <dbReference type="NCBI Taxonomy" id="2488729"/>
    <lineage>
        <taxon>Bacteria</taxon>
        <taxon>Pseudomonadati</taxon>
        <taxon>Bacteroidota</taxon>
        <taxon>Flavobacteriia</taxon>
        <taxon>Flavobacteriales</taxon>
        <taxon>Flavobacteriaceae</taxon>
        <taxon>Paenimyroides</taxon>
    </lineage>
</organism>
<comment type="caution">
    <text evidence="2">The sequence shown here is derived from an EMBL/GenBank/DDBJ whole genome shotgun (WGS) entry which is preliminary data.</text>
</comment>
<dbReference type="AlphaFoldDB" id="A0A3P1AL40"/>
<proteinExistence type="predicted"/>
<dbReference type="Proteomes" id="UP000268372">
    <property type="component" value="Unassembled WGS sequence"/>
</dbReference>
<dbReference type="EMBL" id="RQTJ01000052">
    <property type="protein sequence ID" value="RRA89819.1"/>
    <property type="molecule type" value="Genomic_DNA"/>
</dbReference>
<feature type="domain" description="Putative endonuclease Z1" evidence="1">
    <location>
        <begin position="409"/>
        <end position="650"/>
    </location>
</feature>
<reference evidence="2 3" key="1">
    <citation type="submission" date="2018-11" db="EMBL/GenBank/DDBJ databases">
        <title>Flavobacterium sp. nov., YIM 102796 draft genome.</title>
        <authorList>
            <person name="Li G."/>
            <person name="Jiang Y."/>
        </authorList>
    </citation>
    <scope>NUCLEOTIDE SEQUENCE [LARGE SCALE GENOMIC DNA]</scope>
    <source>
        <strain evidence="2 3">YIM 102796</strain>
    </source>
</reference>
<sequence>MSKKDPIKNIRQLLSDSSSYTREEIEDAVDEVLKMKYFINENREMLVRRIEELYTIRQDEFRSIEKADENLPWLNEKRAELDFSNGFWGRYREYLEIEKNFAPEVINKLDRLTDSILDNLFDPTLKITINKKGLVVGQVQSGKTANYTGLVCKAADAGFKLIIIMAGIHNNLRSQTQLRIDESFLGFDTKHTRAFDQRSIQIGVGDPYFGSPIVAHSLTSSIEKGDFTQGAANALGLNFNTSEPIVAVIKKNPHVLRRIHQWLAAQANEDNELGRVIRNKSLLLIDDEADNASINISNDPERQSSINGWITQILNLFGKNAYVGYTATPFANIFIPLDDQNLFPRNFIKNIPAPSNYIGPEKVFGFSPLEEDEASNTVLPIVNRINDYSGFVPDRHKKDDQLPSSLPESLKRAIRCFIITCAIRRLRGQTTVHNSMLIHVSRFMRWQDHIAELVSNQFIYYRRGIDQNDTEVLNELKLTFEQDENGYKSYVSVSQQILDSELKNLDSQIQVHKWSEVLQHLNDAASRIEVKSIHGGSGEALDYFDHKNGLSVIAVGGNKLSRGLTLEGLSVSYYLRASKMYDTLMQMGRWFGYRGGYVDLCRLFTSRELNEWFCHITLASEELREEFDYMSDIAGSTPEQYALKIRTSPDGLMISAINKMRNAITVQISWAGRLVESYEFKKEIPIIDNNLNTLRNFISTLPSNYQEKDNALLWFDIPASEVINFFEGIQSIENLKKAEPKKIIQFINAQLKNNELTDWRVALMSKPNAKNNTNLIVNGGEISIGQWLRTEDGSEQNSNEQIYYLRKSHIISPWDEFIDFTDEEKARALEITNQRRTKPGTASYPKGQIVRNELRDPKKPLLLIYLLDTKESLQFFPLPDGTNPFVGYAISFPKSNFNAPVSYAINEELLDKFDVVEEDFEDYGDDED</sequence>
<evidence type="ECO:0000313" key="3">
    <source>
        <dbReference type="Proteomes" id="UP000268372"/>
    </source>
</evidence>
<evidence type="ECO:0000259" key="1">
    <source>
        <dbReference type="Pfam" id="PF10593"/>
    </source>
</evidence>
<dbReference type="GO" id="GO:0004519">
    <property type="term" value="F:endonuclease activity"/>
    <property type="evidence" value="ECO:0007669"/>
    <property type="project" value="UniProtKB-KW"/>
</dbReference>
<keyword evidence="2" id="KW-0378">Hydrolase</keyword>
<protein>
    <submittedName>
        <fullName evidence="2">Endonuclease</fullName>
    </submittedName>
</protein>